<dbReference type="OrthoDB" id="205220at2157"/>
<accession>A0A8A2U604</accession>
<organism evidence="2 3">
    <name type="scientific">Natrinema longum</name>
    <dbReference type="NCBI Taxonomy" id="370324"/>
    <lineage>
        <taxon>Archaea</taxon>
        <taxon>Methanobacteriati</taxon>
        <taxon>Methanobacteriota</taxon>
        <taxon>Stenosarchaea group</taxon>
        <taxon>Halobacteria</taxon>
        <taxon>Halobacteriales</taxon>
        <taxon>Natrialbaceae</taxon>
        <taxon>Natrinema</taxon>
    </lineage>
</organism>
<dbReference type="RefSeq" id="WP_207269329.1">
    <property type="nucleotide sequence ID" value="NZ_CP071463.1"/>
</dbReference>
<sequence>MSDGGTADPDAAGEIDPDRSIEDDAPDSSTEADASGATESAASSEPSMGIIEARRHAMAVASELLENDPESVIRAERTDRGWRVLVEVLERSAVPDTQDILGRYELVIDGDAVVEYGLTERYKRGDSRDEL</sequence>
<dbReference type="KEGG" id="hlo:J0X27_11530"/>
<evidence type="ECO:0000313" key="2">
    <source>
        <dbReference type="EMBL" id="QSW84086.1"/>
    </source>
</evidence>
<feature type="region of interest" description="Disordered" evidence="1">
    <location>
        <begin position="1"/>
        <end position="51"/>
    </location>
</feature>
<reference evidence="2 3" key="1">
    <citation type="journal article" date="2006" name="Int. J. Syst. Evol. Microbiol.">
        <title>Haloterrigena longa sp. nov. and Haloterrigena limicola sp. nov., extremely halophilic archaea isolated from a salt lake.</title>
        <authorList>
            <person name="Cui H.L."/>
            <person name="Tohty D."/>
            <person name="Zhou P.J."/>
            <person name="Liu S.J."/>
        </authorList>
    </citation>
    <scope>NUCLEOTIDE SEQUENCE [LARGE SCALE GENOMIC DNA]</scope>
    <source>
        <strain evidence="2 3">ABH32</strain>
    </source>
</reference>
<evidence type="ECO:0000313" key="3">
    <source>
        <dbReference type="Proteomes" id="UP000663191"/>
    </source>
</evidence>
<protein>
    <submittedName>
        <fullName evidence="2">Gas vesicle protein</fullName>
    </submittedName>
</protein>
<dbReference type="Pfam" id="PF05800">
    <property type="entry name" value="GvpO"/>
    <property type="match status" value="1"/>
</dbReference>
<dbReference type="GeneID" id="63184384"/>
<dbReference type="Proteomes" id="UP000663191">
    <property type="component" value="Chromosome"/>
</dbReference>
<dbReference type="GO" id="GO:0031412">
    <property type="term" value="P:gas vesicle organization"/>
    <property type="evidence" value="ECO:0007669"/>
    <property type="project" value="InterPro"/>
</dbReference>
<dbReference type="EMBL" id="CP071463">
    <property type="protein sequence ID" value="QSW84086.1"/>
    <property type="molecule type" value="Genomic_DNA"/>
</dbReference>
<evidence type="ECO:0000256" key="1">
    <source>
        <dbReference type="SAM" id="MobiDB-lite"/>
    </source>
</evidence>
<feature type="compositionally biased region" description="Low complexity" evidence="1">
    <location>
        <begin position="27"/>
        <end position="45"/>
    </location>
</feature>
<proteinExistence type="predicted"/>
<gene>
    <name evidence="2" type="ORF">J0X27_11530</name>
</gene>
<name>A0A8A2U604_9EURY</name>
<dbReference type="InterPro" id="IPR008634">
    <property type="entry name" value="Gas-vesicle_GvpO"/>
</dbReference>
<keyword evidence="3" id="KW-1185">Reference proteome</keyword>
<dbReference type="AlphaFoldDB" id="A0A8A2U604"/>